<dbReference type="GO" id="GO:0006276">
    <property type="term" value="P:plasmid maintenance"/>
    <property type="evidence" value="ECO:0007669"/>
    <property type="project" value="InterPro"/>
</dbReference>
<proteinExistence type="predicted"/>
<comment type="caution">
    <text evidence="3">The sequence shown here is derived from an EMBL/GenBank/DDBJ whole genome shotgun (WGS) entry which is preliminary data.</text>
</comment>
<sequence length="180" mass="20104">MTDKKNLYYKKVKNPTPEFIPCEGVMTLPFCLKLMQKTENFTEGFSFDIASAYLRASGKRKRKPPVLRRRAIGALLKAMCFYYDPVSNTVIRSITELAIDCGLAERTANGHVAINRAVRAIKSLEADYEFITCLASSDVTNKQYVHCTISFTPRLFEYLGVFPLALAEARLACGAGGRSE</sequence>
<name>A0A708T0E8_SALTM</name>
<evidence type="ECO:0000256" key="2">
    <source>
        <dbReference type="ARBA" id="ARBA00022705"/>
    </source>
</evidence>
<keyword evidence="2" id="KW-0235">DNA replication</keyword>
<accession>A0A708T0E8</accession>
<evidence type="ECO:0000256" key="1">
    <source>
        <dbReference type="ARBA" id="ARBA00019152"/>
    </source>
</evidence>
<reference evidence="3" key="1">
    <citation type="journal article" date="2018" name="Genome Biol.">
        <title>SKESA: strategic k-mer extension for scrupulous assemblies.</title>
        <authorList>
            <person name="Souvorov A."/>
            <person name="Agarwala R."/>
            <person name="Lipman D.J."/>
        </authorList>
    </citation>
    <scope>NUCLEOTIDE SEQUENCE</scope>
    <source>
        <strain evidence="3">6079U</strain>
    </source>
</reference>
<organism evidence="3">
    <name type="scientific">Salmonella typhimurium</name>
    <dbReference type="NCBI Taxonomy" id="90371"/>
    <lineage>
        <taxon>Bacteria</taxon>
        <taxon>Pseudomonadati</taxon>
        <taxon>Pseudomonadota</taxon>
        <taxon>Gammaproteobacteria</taxon>
        <taxon>Enterobacterales</taxon>
        <taxon>Enterobacteriaceae</taxon>
        <taxon>Salmonella</taxon>
    </lineage>
</organism>
<gene>
    <name evidence="3" type="ORF">G0M21_16630</name>
</gene>
<dbReference type="EMBL" id="DAANNC010000038">
    <property type="protein sequence ID" value="HAD0571310.1"/>
    <property type="molecule type" value="Genomic_DNA"/>
</dbReference>
<dbReference type="AlphaFoldDB" id="A0A708T0E8"/>
<dbReference type="GO" id="GO:0006260">
    <property type="term" value="P:DNA replication"/>
    <property type="evidence" value="ECO:0007669"/>
    <property type="project" value="UniProtKB-KW"/>
</dbReference>
<reference evidence="3" key="2">
    <citation type="submission" date="2019-08" db="EMBL/GenBank/DDBJ databases">
        <authorList>
            <consortium name="NCBI Pathogen Detection Project"/>
        </authorList>
    </citation>
    <scope>NUCLEOTIDE SEQUENCE</scope>
    <source>
        <strain evidence="3">6079U</strain>
    </source>
</reference>
<protein>
    <recommendedName>
        <fullName evidence="1">Replication initiation protein</fullName>
    </recommendedName>
</protein>
<evidence type="ECO:0000313" key="3">
    <source>
        <dbReference type="EMBL" id="HAD0571310.1"/>
    </source>
</evidence>
<dbReference type="Pfam" id="PF02387">
    <property type="entry name" value="IncFII_repA"/>
    <property type="match status" value="1"/>
</dbReference>
<dbReference type="NCBIfam" id="NF040977">
    <property type="entry name" value="RepA_IncFII_LM"/>
    <property type="match status" value="1"/>
</dbReference>
<dbReference type="InterPro" id="IPR003446">
    <property type="entry name" value="Plasmid_replication_init_RepA"/>
</dbReference>